<feature type="non-terminal residue" evidence="4">
    <location>
        <position position="1"/>
    </location>
</feature>
<keyword evidence="2" id="KW-1133">Transmembrane helix</keyword>
<evidence type="ECO:0000256" key="1">
    <source>
        <dbReference type="SAM" id="MobiDB-lite"/>
    </source>
</evidence>
<evidence type="ECO:0000256" key="2">
    <source>
        <dbReference type="SAM" id="Phobius"/>
    </source>
</evidence>
<dbReference type="AlphaFoldDB" id="A0AA35TWM7"/>
<dbReference type="PROSITE" id="PS51352">
    <property type="entry name" value="THIOREDOXIN_2"/>
    <property type="match status" value="1"/>
</dbReference>
<feature type="region of interest" description="Disordered" evidence="1">
    <location>
        <begin position="169"/>
        <end position="191"/>
    </location>
</feature>
<proteinExistence type="predicted"/>
<comment type="caution">
    <text evidence="4">The sequence shown here is derived from an EMBL/GenBank/DDBJ whole genome shotgun (WGS) entry which is preliminary data.</text>
</comment>
<dbReference type="GO" id="GO:0016209">
    <property type="term" value="F:antioxidant activity"/>
    <property type="evidence" value="ECO:0007669"/>
    <property type="project" value="InterPro"/>
</dbReference>
<evidence type="ECO:0000313" key="5">
    <source>
        <dbReference type="Proteomes" id="UP001174909"/>
    </source>
</evidence>
<keyword evidence="5" id="KW-1185">Reference proteome</keyword>
<accession>A0AA35TWM7</accession>
<keyword evidence="2" id="KW-0812">Transmembrane</keyword>
<dbReference type="InterPro" id="IPR000866">
    <property type="entry name" value="AhpC/TSA"/>
</dbReference>
<dbReference type="Proteomes" id="UP001174909">
    <property type="component" value="Unassembled WGS sequence"/>
</dbReference>
<feature type="transmembrane region" description="Helical" evidence="2">
    <location>
        <begin position="51"/>
        <end position="70"/>
    </location>
</feature>
<gene>
    <name evidence="4" type="ORF">GBAR_LOCUS30196</name>
</gene>
<feature type="domain" description="Thioredoxin" evidence="3">
    <location>
        <begin position="80"/>
        <end position="191"/>
    </location>
</feature>
<dbReference type="GO" id="GO:0016491">
    <property type="term" value="F:oxidoreductase activity"/>
    <property type="evidence" value="ECO:0007669"/>
    <property type="project" value="InterPro"/>
</dbReference>
<evidence type="ECO:0000313" key="4">
    <source>
        <dbReference type="EMBL" id="CAI8055278.1"/>
    </source>
</evidence>
<feature type="region of interest" description="Disordered" evidence="1">
    <location>
        <begin position="1"/>
        <end position="42"/>
    </location>
</feature>
<keyword evidence="2" id="KW-0472">Membrane</keyword>
<evidence type="ECO:0000259" key="3">
    <source>
        <dbReference type="PROSITE" id="PS51352"/>
    </source>
</evidence>
<dbReference type="Gene3D" id="3.40.30.10">
    <property type="entry name" value="Glutaredoxin"/>
    <property type="match status" value="1"/>
</dbReference>
<dbReference type="InterPro" id="IPR017937">
    <property type="entry name" value="Thioredoxin_CS"/>
</dbReference>
<reference evidence="4" key="1">
    <citation type="submission" date="2023-03" db="EMBL/GenBank/DDBJ databases">
        <authorList>
            <person name="Steffen K."/>
            <person name="Cardenas P."/>
        </authorList>
    </citation>
    <scope>NUCLEOTIDE SEQUENCE</scope>
</reference>
<dbReference type="Pfam" id="PF00578">
    <property type="entry name" value="AhpC-TSA"/>
    <property type="match status" value="1"/>
</dbReference>
<feature type="compositionally biased region" description="Low complexity" evidence="1">
    <location>
        <begin position="22"/>
        <end position="33"/>
    </location>
</feature>
<name>A0AA35TWM7_GEOBA</name>
<dbReference type="InterPro" id="IPR013766">
    <property type="entry name" value="Thioredoxin_domain"/>
</dbReference>
<dbReference type="PROSITE" id="PS00194">
    <property type="entry name" value="THIOREDOXIN_1"/>
    <property type="match status" value="1"/>
</dbReference>
<protein>
    <submittedName>
        <fullName evidence="4">Thiol:disulfide interchange protein CycY</fullName>
    </submittedName>
</protein>
<dbReference type="EMBL" id="CASHTH010004267">
    <property type="protein sequence ID" value="CAI8055278.1"/>
    <property type="molecule type" value="Genomic_DNA"/>
</dbReference>
<dbReference type="InterPro" id="IPR036249">
    <property type="entry name" value="Thioredoxin-like_sf"/>
</dbReference>
<organism evidence="4 5">
    <name type="scientific">Geodia barretti</name>
    <name type="common">Barrett's horny sponge</name>
    <dbReference type="NCBI Taxonomy" id="519541"/>
    <lineage>
        <taxon>Eukaryota</taxon>
        <taxon>Metazoa</taxon>
        <taxon>Porifera</taxon>
        <taxon>Demospongiae</taxon>
        <taxon>Heteroscleromorpha</taxon>
        <taxon>Tetractinellida</taxon>
        <taxon>Astrophorina</taxon>
        <taxon>Geodiidae</taxon>
        <taxon>Geodia</taxon>
    </lineage>
</organism>
<feature type="compositionally biased region" description="Polar residues" evidence="1">
    <location>
        <begin position="170"/>
        <end position="184"/>
    </location>
</feature>
<sequence>ALSLGRGRRRGGSTRDTEDRATQVPTQTVTQAPLDEHAGDKPVSPARRLRYLVPVFLFVALAAALGVQLLTGEPGKVPSALIDKPVPEFSLPPVQGFEEAGGFATADLGKGKIALVNIFASWCGPCRVEHPLLMALAEAGTVPLYGINYKDTPDDAERWLAASAIPTRSWAPTSTAGRESTGASTACPRPS</sequence>
<dbReference type="SUPFAM" id="SSF52833">
    <property type="entry name" value="Thioredoxin-like"/>
    <property type="match status" value="1"/>
</dbReference>
<feature type="compositionally biased region" description="Basic residues" evidence="1">
    <location>
        <begin position="1"/>
        <end position="12"/>
    </location>
</feature>